<evidence type="ECO:0000313" key="5">
    <source>
        <dbReference type="Proteomes" id="UP001179121"/>
    </source>
</evidence>
<dbReference type="AlphaFoldDB" id="A0AA86MXG4"/>
<name>A0AA86MXG4_9BACT</name>
<dbReference type="Gene3D" id="1.10.287.1490">
    <property type="match status" value="1"/>
</dbReference>
<keyword evidence="5" id="KW-1185">Reference proteome</keyword>
<protein>
    <submittedName>
        <fullName evidence="4">Zf-RING_7 domain-containing protein</fullName>
    </submittedName>
</protein>
<organism evidence="4 5">
    <name type="scientific">Nitrospira tepida</name>
    <dbReference type="NCBI Taxonomy" id="2973512"/>
    <lineage>
        <taxon>Bacteria</taxon>
        <taxon>Pseudomonadati</taxon>
        <taxon>Nitrospirota</taxon>
        <taxon>Nitrospiria</taxon>
        <taxon>Nitrospirales</taxon>
        <taxon>Nitrospiraceae</taxon>
        <taxon>Nitrospira</taxon>
    </lineage>
</organism>
<evidence type="ECO:0000259" key="3">
    <source>
        <dbReference type="Pfam" id="PF24481"/>
    </source>
</evidence>
<dbReference type="InterPro" id="IPR003743">
    <property type="entry name" value="Zf-RING_7"/>
</dbReference>
<dbReference type="Pfam" id="PF02591">
    <property type="entry name" value="Zn_ribbon_9"/>
    <property type="match status" value="1"/>
</dbReference>
<feature type="domain" description="CT398-like coiled coil hairpin" evidence="3">
    <location>
        <begin position="11"/>
        <end position="186"/>
    </location>
</feature>
<feature type="coiled-coil region" evidence="1">
    <location>
        <begin position="104"/>
        <end position="152"/>
    </location>
</feature>
<dbReference type="InterPro" id="IPR056003">
    <property type="entry name" value="CT398_CC_hairpin"/>
</dbReference>
<dbReference type="RefSeq" id="WP_289267826.1">
    <property type="nucleotide sequence ID" value="NZ_OX365700.1"/>
</dbReference>
<sequence>MNPHLPRLIELQAIDLRIAEIKHQRRLIPDRLAAARAPLHSATEALKQAGASVEALTKERRTCERDLDAQESHIEKMKARTGEIKTNKEYQAHLFEIEMANKKKGEVEEKILGLMETIEQLQREMAAAQARVREAEAAFEREQRLLDESDAALSKELAVLDEQQRGAAAAVPRDLLERYEKLKVQRKDHALASVRDGTCQGCRLQLPPQLVAEVKRSDELQVCGYCHRILYWEGELPAEAPAAAGSPHDYDDEAGESL</sequence>
<gene>
    <name evidence="4" type="ORF">DNFV4_01287</name>
</gene>
<dbReference type="EMBL" id="OX365700">
    <property type="protein sequence ID" value="CAI4030855.1"/>
    <property type="molecule type" value="Genomic_DNA"/>
</dbReference>
<dbReference type="Proteomes" id="UP001179121">
    <property type="component" value="Chromosome"/>
</dbReference>
<reference evidence="4" key="1">
    <citation type="submission" date="2022-10" db="EMBL/GenBank/DDBJ databases">
        <authorList>
            <person name="Koch H."/>
        </authorList>
    </citation>
    <scope>NUCLEOTIDE SEQUENCE</scope>
    <source>
        <strain evidence="4">DNF</strain>
    </source>
</reference>
<feature type="domain" description="C4-type zinc ribbon" evidence="2">
    <location>
        <begin position="198"/>
        <end position="230"/>
    </location>
</feature>
<evidence type="ECO:0000313" key="4">
    <source>
        <dbReference type="EMBL" id="CAI4030855.1"/>
    </source>
</evidence>
<keyword evidence="1" id="KW-0175">Coiled coil</keyword>
<dbReference type="KEGG" id="nti:DNFV4_01287"/>
<accession>A0AA86MXG4</accession>
<dbReference type="Pfam" id="PF24481">
    <property type="entry name" value="CT398_CC"/>
    <property type="match status" value="1"/>
</dbReference>
<dbReference type="InterPro" id="IPR052376">
    <property type="entry name" value="Oxidative_Scav/Glycosyltrans"/>
</dbReference>
<evidence type="ECO:0000259" key="2">
    <source>
        <dbReference type="Pfam" id="PF02591"/>
    </source>
</evidence>
<dbReference type="PANTHER" id="PTHR39082:SF1">
    <property type="entry name" value="SCAVENGER RECEPTOR CLASS A MEMBER 3"/>
    <property type="match status" value="1"/>
</dbReference>
<dbReference type="PANTHER" id="PTHR39082">
    <property type="entry name" value="PHOSPHOLIPASE C-BETA-2-RELATED"/>
    <property type="match status" value="1"/>
</dbReference>
<feature type="coiled-coil region" evidence="1">
    <location>
        <begin position="39"/>
        <end position="80"/>
    </location>
</feature>
<proteinExistence type="predicted"/>
<evidence type="ECO:0000256" key="1">
    <source>
        <dbReference type="SAM" id="Coils"/>
    </source>
</evidence>